<keyword evidence="2" id="KW-1185">Reference proteome</keyword>
<organism evidence="1 2">
    <name type="scientific">Luteibacter rhizovicinus</name>
    <dbReference type="NCBI Taxonomy" id="242606"/>
    <lineage>
        <taxon>Bacteria</taxon>
        <taxon>Pseudomonadati</taxon>
        <taxon>Pseudomonadota</taxon>
        <taxon>Gammaproteobacteria</taxon>
        <taxon>Lysobacterales</taxon>
        <taxon>Rhodanobacteraceae</taxon>
        <taxon>Luteibacter</taxon>
    </lineage>
</organism>
<reference evidence="1 2" key="1">
    <citation type="submission" date="2019-03" db="EMBL/GenBank/DDBJ databases">
        <title>Above-ground endophytic microbial communities from plants in different locations in the United States.</title>
        <authorList>
            <person name="Frank C."/>
        </authorList>
    </citation>
    <scope>NUCLEOTIDE SEQUENCE [LARGE SCALE GENOMIC DNA]</scope>
    <source>
        <strain evidence="1 2">LP_13_YM</strain>
    </source>
</reference>
<dbReference type="EMBL" id="SMCS01000003">
    <property type="protein sequence ID" value="TCV94696.1"/>
    <property type="molecule type" value="Genomic_DNA"/>
</dbReference>
<evidence type="ECO:0000313" key="2">
    <source>
        <dbReference type="Proteomes" id="UP000295645"/>
    </source>
</evidence>
<gene>
    <name evidence="1" type="ORF">EC912_103181</name>
</gene>
<sequence>MSAEPRVTWITPTRVEIYLYVVDYLISTARVDGVQVDIVVAEKISSEILPPSQVAYADTKRAECDLSRRCGIALLFVGMR</sequence>
<dbReference type="AlphaFoldDB" id="A0A4R3YQQ2"/>
<protein>
    <submittedName>
        <fullName evidence="1">Uncharacterized protein</fullName>
    </submittedName>
</protein>
<accession>A0A4R3YQQ2</accession>
<dbReference type="Proteomes" id="UP000295645">
    <property type="component" value="Unassembled WGS sequence"/>
</dbReference>
<comment type="caution">
    <text evidence="1">The sequence shown here is derived from an EMBL/GenBank/DDBJ whole genome shotgun (WGS) entry which is preliminary data.</text>
</comment>
<proteinExistence type="predicted"/>
<evidence type="ECO:0000313" key="1">
    <source>
        <dbReference type="EMBL" id="TCV94696.1"/>
    </source>
</evidence>
<name>A0A4R3YQQ2_9GAMM</name>